<dbReference type="Proteomes" id="UP000046393">
    <property type="component" value="Unplaced"/>
</dbReference>
<reference evidence="2" key="1">
    <citation type="submission" date="2016-04" db="UniProtKB">
        <authorList>
            <consortium name="WormBaseParasite"/>
        </authorList>
    </citation>
    <scope>IDENTIFICATION</scope>
</reference>
<accession>A0A0N5AJ44</accession>
<sequence>MLHFDWDAVGKKPSVYRLYGSAKSFGKRRWTVAQLLQERELYGKGFHLSTLRCRISVDTMIHPTIQNLQGDVEPYMKHALLMGLSTDSSYVLSIVVSDLCSLDRFLVIVQLCPTALIPLYTIRVKQRRVIDYFFASFSRNSSIISVIASPKFPISFKPEPYFFDACIYLVNLKRCLLVELSATIRVSCRWNNCKLDRVCLRSTDYGAILNNGLSIVALVFMPPLLAAVNMLKTKLKVFRLRKLSNSGYEKSKQNLNSSIVVNNVRRLCSSLYPSDRDVQYSLQLLEARNEKLTPYEDEDTYFAISVTEVLPFIKNGIRKLVQNFPFKVDEIKCMDYELDIIECTPDFWVYSVVSTLIEVKIAKGQPSTYVAVFSMNTNVLTGNSEVCIWKKLRAVNIMNEKTTQFPYRRDRWYPFSEKYKKSVEERLVSDECVYIGESASILCPSFPGIELEKGASL</sequence>
<evidence type="ECO:0000313" key="2">
    <source>
        <dbReference type="WBParaSite" id="SMUV_0000446501-mRNA-1"/>
    </source>
</evidence>
<dbReference type="STRING" id="451379.A0A0N5AJ44"/>
<dbReference type="WBParaSite" id="SMUV_0000446501-mRNA-1">
    <property type="protein sequence ID" value="SMUV_0000446501-mRNA-1"/>
    <property type="gene ID" value="SMUV_0000446501"/>
</dbReference>
<evidence type="ECO:0000313" key="1">
    <source>
        <dbReference type="Proteomes" id="UP000046393"/>
    </source>
</evidence>
<name>A0A0N5AJ44_9BILA</name>
<dbReference type="AlphaFoldDB" id="A0A0N5AJ44"/>
<organism evidence="1 2">
    <name type="scientific">Syphacia muris</name>
    <dbReference type="NCBI Taxonomy" id="451379"/>
    <lineage>
        <taxon>Eukaryota</taxon>
        <taxon>Metazoa</taxon>
        <taxon>Ecdysozoa</taxon>
        <taxon>Nematoda</taxon>
        <taxon>Chromadorea</taxon>
        <taxon>Rhabditida</taxon>
        <taxon>Spirurina</taxon>
        <taxon>Oxyuridomorpha</taxon>
        <taxon>Oxyuroidea</taxon>
        <taxon>Oxyuridae</taxon>
        <taxon>Syphacia</taxon>
    </lineage>
</organism>
<protein>
    <submittedName>
        <fullName evidence="2">START domain-containing protein</fullName>
    </submittedName>
</protein>
<proteinExistence type="predicted"/>
<keyword evidence="1" id="KW-1185">Reference proteome</keyword>